<keyword evidence="1 2" id="KW-0456">Lyase</keyword>
<dbReference type="AlphaFoldDB" id="A0A2W5AES9"/>
<dbReference type="EMBL" id="QFMX01000171">
    <property type="protein sequence ID" value="PZO69301.1"/>
    <property type="molecule type" value="Genomic_DNA"/>
</dbReference>
<proteinExistence type="predicted"/>
<dbReference type="Proteomes" id="UP000249555">
    <property type="component" value="Unassembled WGS sequence"/>
</dbReference>
<evidence type="ECO:0000313" key="2">
    <source>
        <dbReference type="EMBL" id="PZO69301.1"/>
    </source>
</evidence>
<gene>
    <name evidence="2" type="ORF">DI640_15425</name>
</gene>
<evidence type="ECO:0000256" key="1">
    <source>
        <dbReference type="ARBA" id="ARBA00023239"/>
    </source>
</evidence>
<name>A0A2W5AES9_9SPHN</name>
<dbReference type="PANTHER" id="PTHR10362">
    <property type="entry name" value="HISTIDINE AMMONIA-LYASE"/>
    <property type="match status" value="1"/>
</dbReference>
<accession>A0A2W5AES9</accession>
<dbReference type="GO" id="GO:0004397">
    <property type="term" value="F:histidine ammonia-lyase activity"/>
    <property type="evidence" value="ECO:0007669"/>
    <property type="project" value="UniProtKB-EC"/>
</dbReference>
<comment type="caution">
    <text evidence="2">The sequence shown here is derived from an EMBL/GenBank/DDBJ whole genome shotgun (WGS) entry which is preliminary data.</text>
</comment>
<evidence type="ECO:0000313" key="3">
    <source>
        <dbReference type="Proteomes" id="UP000249555"/>
    </source>
</evidence>
<reference evidence="2 3" key="1">
    <citation type="submission" date="2017-08" db="EMBL/GenBank/DDBJ databases">
        <title>Infants hospitalized years apart are colonized by the same room-sourced microbial strains.</title>
        <authorList>
            <person name="Brooks B."/>
            <person name="Olm M.R."/>
            <person name="Firek B.A."/>
            <person name="Baker R."/>
            <person name="Thomas B.C."/>
            <person name="Morowitz M.J."/>
            <person name="Banfield J.F."/>
        </authorList>
    </citation>
    <scope>NUCLEOTIDE SEQUENCE [LARGE SCALE GENOMIC DNA]</scope>
    <source>
        <strain evidence="2">S2_018_000_R3_119</strain>
    </source>
</reference>
<dbReference type="Pfam" id="PF00221">
    <property type="entry name" value="Lyase_aromatic"/>
    <property type="match status" value="1"/>
</dbReference>
<feature type="non-terminal residue" evidence="2">
    <location>
        <position position="1"/>
    </location>
</feature>
<dbReference type="FunFam" id="1.20.200.10:FF:000003">
    <property type="entry name" value="Histidine ammonia-lyase"/>
    <property type="match status" value="1"/>
</dbReference>
<dbReference type="InterPro" id="IPR008948">
    <property type="entry name" value="L-Aspartase-like"/>
</dbReference>
<dbReference type="InterPro" id="IPR001106">
    <property type="entry name" value="Aromatic_Lyase"/>
</dbReference>
<sequence length="311" mass="32283">TALALVGLFDSWRLAINSLVTTSLSLDAAMGSTAPFRDEIHALRGHRGQIVAARVVRTLLEGSQIRESHRADDLRVQDPYCLRCAPQVIGACLDQLSQAANVLRIEANAATDNPLVLSDGSIVSGGNFHAEPVGMAADGIAIAVSEIGAIAQRRIALLVDPSLSFGLPAFLAPSPGLQSGLMIAEVTSAALMSENKALANPRVVDSTPTSANQEDHVSMACHGARRLLEMNANLAAILGIEAMTAAQGVECRAPLLTSEALQGAMTRIRSASPSLTGDRLMEPDIAAMADLLASGMLADGVAEDSIAGFGE</sequence>
<protein>
    <submittedName>
        <fullName evidence="2">Histidine ammonia-lyase</fullName>
        <ecNumber evidence="2">4.3.1.3</ecNumber>
    </submittedName>
</protein>
<organism evidence="2 3">
    <name type="scientific">Sphingomonas taxi</name>
    <dbReference type="NCBI Taxonomy" id="1549858"/>
    <lineage>
        <taxon>Bacteria</taxon>
        <taxon>Pseudomonadati</taxon>
        <taxon>Pseudomonadota</taxon>
        <taxon>Alphaproteobacteria</taxon>
        <taxon>Sphingomonadales</taxon>
        <taxon>Sphingomonadaceae</taxon>
        <taxon>Sphingomonas</taxon>
    </lineage>
</organism>
<dbReference type="EC" id="4.3.1.3" evidence="2"/>
<dbReference type="SUPFAM" id="SSF48557">
    <property type="entry name" value="L-aspartase-like"/>
    <property type="match status" value="1"/>
</dbReference>
<dbReference type="Gene3D" id="1.20.200.10">
    <property type="entry name" value="Fumarase/aspartase (Central domain)"/>
    <property type="match status" value="1"/>
</dbReference>